<dbReference type="NCBIfam" id="NF035939">
    <property type="entry name" value="TIM_EboE"/>
    <property type="match status" value="1"/>
</dbReference>
<protein>
    <recommendedName>
        <fullName evidence="3">Xylose isomerase-like TIM barrel</fullName>
    </recommendedName>
</protein>
<dbReference type="STRING" id="641691.SAMN05421636_107276"/>
<name>A0A1G7FTY6_9FLAO</name>
<evidence type="ECO:0000313" key="1">
    <source>
        <dbReference type="EMBL" id="SDE79356.1"/>
    </source>
</evidence>
<sequence>MRISNNSHLTYCTNIHPGQDWITTFDSLKTNVPKIKSRVSKDKPFGLGLRLSNKASEELGLGEKLSDFRKWLSDNDVYVFTMNGFPYGNFHNERVKDRVHAPDWTTDERVTYSKRLFDQLSALLPNGMEGGISTSPISYKYWHSSDDATKKAFTKGAENLTGIILYLYHLEAKTGKYLHLDIEPEPDGMLENSDEVIQFFAGYLLPIAKPILKNTLGKNDAEVVALIHRYITVCYDICHFSLAFEEPEATFAKFSEAGIKVGKIQVSAALKILSDSSGNDADGNDTIWEALSQFDEPTYLHQVTEKVEGKVLTYNDLPIILKNRKPFKELRAHFHVPIFLEQFGVLHSTQDHILKVIEYLKSNVVSQHLEIETYTWDVLPTALKRDISESIIREIEWFTDTL</sequence>
<organism evidence="1 2">
    <name type="scientific">Pricia antarctica</name>
    <dbReference type="NCBI Taxonomy" id="641691"/>
    <lineage>
        <taxon>Bacteria</taxon>
        <taxon>Pseudomonadati</taxon>
        <taxon>Bacteroidota</taxon>
        <taxon>Flavobacteriia</taxon>
        <taxon>Flavobacteriales</taxon>
        <taxon>Flavobacteriaceae</taxon>
        <taxon>Pricia</taxon>
    </lineage>
</organism>
<dbReference type="AlphaFoldDB" id="A0A1G7FTY6"/>
<keyword evidence="2" id="KW-1185">Reference proteome</keyword>
<proteinExistence type="predicted"/>
<dbReference type="RefSeq" id="WP_091870839.1">
    <property type="nucleotide sequence ID" value="NZ_FNAO01000007.1"/>
</dbReference>
<gene>
    <name evidence="1" type="ORF">SAMN05421636_107276</name>
</gene>
<dbReference type="Proteomes" id="UP000199109">
    <property type="component" value="Unassembled WGS sequence"/>
</dbReference>
<dbReference type="InterPro" id="IPR036237">
    <property type="entry name" value="Xyl_isomerase-like_sf"/>
</dbReference>
<evidence type="ECO:0000313" key="2">
    <source>
        <dbReference type="Proteomes" id="UP000199109"/>
    </source>
</evidence>
<reference evidence="1 2" key="1">
    <citation type="submission" date="2016-10" db="EMBL/GenBank/DDBJ databases">
        <authorList>
            <person name="de Groot N.N."/>
        </authorList>
    </citation>
    <scope>NUCLEOTIDE SEQUENCE [LARGE SCALE GENOMIC DNA]</scope>
    <source>
        <strain evidence="1 2">DSM 23421</strain>
    </source>
</reference>
<dbReference type="OrthoDB" id="9785907at2"/>
<dbReference type="EMBL" id="FNAO01000007">
    <property type="protein sequence ID" value="SDE79356.1"/>
    <property type="molecule type" value="Genomic_DNA"/>
</dbReference>
<evidence type="ECO:0008006" key="3">
    <source>
        <dbReference type="Google" id="ProtNLM"/>
    </source>
</evidence>
<dbReference type="SUPFAM" id="SSF51658">
    <property type="entry name" value="Xylose isomerase-like"/>
    <property type="match status" value="1"/>
</dbReference>
<accession>A0A1G7FTY6</accession>